<protein>
    <recommendedName>
        <fullName evidence="3">Methylglyoxal synthase</fullName>
    </recommendedName>
</protein>
<evidence type="ECO:0008006" key="3">
    <source>
        <dbReference type="Google" id="ProtNLM"/>
    </source>
</evidence>
<dbReference type="AlphaFoldDB" id="A0ABD3Q1U4"/>
<evidence type="ECO:0000313" key="2">
    <source>
        <dbReference type="Proteomes" id="UP001530400"/>
    </source>
</evidence>
<dbReference type="InterPro" id="IPR018148">
    <property type="entry name" value="Methylglyoxal_synth_AS"/>
</dbReference>
<evidence type="ECO:0000313" key="1">
    <source>
        <dbReference type="EMBL" id="KAL3793606.1"/>
    </source>
</evidence>
<dbReference type="Gene3D" id="3.40.50.1380">
    <property type="entry name" value="Methylglyoxal synthase-like domain"/>
    <property type="match status" value="1"/>
</dbReference>
<dbReference type="PROSITE" id="PS01335">
    <property type="entry name" value="METHYLGLYOXAL_SYNTH"/>
    <property type="match status" value="1"/>
</dbReference>
<dbReference type="PANTHER" id="PTHR30492:SF0">
    <property type="entry name" value="METHYLGLYOXAL SYNTHASE"/>
    <property type="match status" value="1"/>
</dbReference>
<organism evidence="1 2">
    <name type="scientific">Cyclotella atomus</name>
    <dbReference type="NCBI Taxonomy" id="382360"/>
    <lineage>
        <taxon>Eukaryota</taxon>
        <taxon>Sar</taxon>
        <taxon>Stramenopiles</taxon>
        <taxon>Ochrophyta</taxon>
        <taxon>Bacillariophyta</taxon>
        <taxon>Coscinodiscophyceae</taxon>
        <taxon>Thalassiosirophycidae</taxon>
        <taxon>Stephanodiscales</taxon>
        <taxon>Stephanodiscaceae</taxon>
        <taxon>Cyclotella</taxon>
    </lineage>
</organism>
<accession>A0ABD3Q1U4</accession>
<dbReference type="InterPro" id="IPR004363">
    <property type="entry name" value="Methylgl_synth"/>
</dbReference>
<dbReference type="EMBL" id="JALLPJ020000388">
    <property type="protein sequence ID" value="KAL3793606.1"/>
    <property type="molecule type" value="Genomic_DNA"/>
</dbReference>
<dbReference type="PANTHER" id="PTHR30492">
    <property type="entry name" value="METHYLGLYOXAL SYNTHASE"/>
    <property type="match status" value="1"/>
</dbReference>
<dbReference type="Proteomes" id="UP001530400">
    <property type="component" value="Unassembled WGS sequence"/>
</dbReference>
<dbReference type="SUPFAM" id="SSF52335">
    <property type="entry name" value="Methylglyoxal synthase-like"/>
    <property type="match status" value="1"/>
</dbReference>
<comment type="caution">
    <text evidence="1">The sequence shown here is derived from an EMBL/GenBank/DDBJ whole genome shotgun (WGS) entry which is preliminary data.</text>
</comment>
<gene>
    <name evidence="1" type="ORF">ACHAWO_001655</name>
</gene>
<proteinExistence type="predicted"/>
<reference evidence="1 2" key="1">
    <citation type="submission" date="2024-10" db="EMBL/GenBank/DDBJ databases">
        <title>Updated reference genomes for cyclostephanoid diatoms.</title>
        <authorList>
            <person name="Roberts W.R."/>
            <person name="Alverson A.J."/>
        </authorList>
    </citation>
    <scope>NUCLEOTIDE SEQUENCE [LARGE SCALE GENOMIC DNA]</scope>
    <source>
        <strain evidence="1 2">AJA010-31</strain>
    </source>
</reference>
<sequence length="138" mass="14559">MCKSLWGEDNPDVVYGLPCASGPLGGDAQVAALMCLKLKDLGGLIFFVDPLSAHPHQADIDSLVRLCNCDNIIVCCNPTSAISMMHTFKCASVEGSKGVIPSFFETLESPAVAEYKAGQEAALTSIIAKQPKAKDRSG</sequence>
<dbReference type="InterPro" id="IPR036914">
    <property type="entry name" value="MGS-like_dom_sf"/>
</dbReference>
<keyword evidence="2" id="KW-1185">Reference proteome</keyword>
<name>A0ABD3Q1U4_9STRA</name>